<dbReference type="SUPFAM" id="SSF56436">
    <property type="entry name" value="C-type lectin-like"/>
    <property type="match status" value="1"/>
</dbReference>
<dbReference type="RefSeq" id="WP_071027863.1">
    <property type="nucleotide sequence ID" value="NZ_MLQM01000096.1"/>
</dbReference>
<name>A0A1S1NGL6_9MYCO</name>
<proteinExistence type="predicted"/>
<comment type="caution">
    <text evidence="2">The sequence shown here is derived from an EMBL/GenBank/DDBJ whole genome shotgun (WGS) entry which is preliminary data.</text>
</comment>
<evidence type="ECO:0000313" key="2">
    <source>
        <dbReference type="EMBL" id="OHV01724.1"/>
    </source>
</evidence>
<gene>
    <name evidence="2" type="ORF">BKN37_16735</name>
</gene>
<dbReference type="PANTHER" id="PTHR23150:SF19">
    <property type="entry name" value="FORMYLGLYCINE-GENERATING ENZYME"/>
    <property type="match status" value="1"/>
</dbReference>
<evidence type="ECO:0000259" key="1">
    <source>
        <dbReference type="Pfam" id="PF03781"/>
    </source>
</evidence>
<sequence length="293" mass="31758">MLTELVEVPGGAFAMGSTGFYPDEAPIHTASVAAFAVERHPVTNAQFAAFVADTGYVTVAEQPIDPALYPGADPADLVPGALVFTPTSGPVDLRDWRQWWRWQPGASWRHPEGPGSDITDRPDHPVVQVAYPDAAAYARWAGRRLPSEAEWEYAARGGATTIYPWGDEPAPGGRLRANTWQGRFPYRNDGADGWVGTSPVGSFAPNDFGLLDMIGNVWEWTATEYSARHRPDRPAKGCCAPTGPADPAISQTLKGGSHLCAPEYCHRYRPAARSPQSQDTATTHIGFRCVADR</sequence>
<dbReference type="Proteomes" id="UP000179734">
    <property type="component" value="Unassembled WGS sequence"/>
</dbReference>
<dbReference type="EMBL" id="MLQM01000096">
    <property type="protein sequence ID" value="OHV01724.1"/>
    <property type="molecule type" value="Genomic_DNA"/>
</dbReference>
<feature type="domain" description="Sulfatase-modifying factor enzyme-like" evidence="1">
    <location>
        <begin position="2"/>
        <end position="290"/>
    </location>
</feature>
<dbReference type="InterPro" id="IPR051043">
    <property type="entry name" value="Sulfatase_Mod_Factor_Kinase"/>
</dbReference>
<dbReference type="GO" id="GO:0120147">
    <property type="term" value="F:formylglycine-generating oxidase activity"/>
    <property type="evidence" value="ECO:0007669"/>
    <property type="project" value="TreeGrafter"/>
</dbReference>
<organism evidence="2 3">
    <name type="scientific">Mycobacterium talmoniae</name>
    <dbReference type="NCBI Taxonomy" id="1858794"/>
    <lineage>
        <taxon>Bacteria</taxon>
        <taxon>Bacillati</taxon>
        <taxon>Actinomycetota</taxon>
        <taxon>Actinomycetes</taxon>
        <taxon>Mycobacteriales</taxon>
        <taxon>Mycobacteriaceae</taxon>
        <taxon>Mycobacterium</taxon>
    </lineage>
</organism>
<dbReference type="Pfam" id="PF03781">
    <property type="entry name" value="FGE-sulfatase"/>
    <property type="match status" value="1"/>
</dbReference>
<reference evidence="2 3" key="1">
    <citation type="submission" date="2016-10" db="EMBL/GenBank/DDBJ databases">
        <title>Genome sequence of Mycobacterium talmonii.</title>
        <authorList>
            <person name="Greninger A.L."/>
            <person name="Elliott B."/>
            <person name="Vasireddy S."/>
            <person name="Vasireddy R."/>
        </authorList>
    </citation>
    <scope>NUCLEOTIDE SEQUENCE [LARGE SCALE GENOMIC DNA]</scope>
    <source>
        <strain evidence="3">NE-TNMC-100812</strain>
    </source>
</reference>
<dbReference type="Gene3D" id="3.90.1580.10">
    <property type="entry name" value="paralog of FGE (formylglycine-generating enzyme)"/>
    <property type="match status" value="1"/>
</dbReference>
<accession>A0A1S1NGL6</accession>
<dbReference type="InterPro" id="IPR005532">
    <property type="entry name" value="SUMF_dom"/>
</dbReference>
<dbReference type="AlphaFoldDB" id="A0A1S1NGL6"/>
<dbReference type="InterPro" id="IPR042095">
    <property type="entry name" value="SUMF_sf"/>
</dbReference>
<protein>
    <submittedName>
        <fullName evidence="2">Sulfatase-modifying factor 1</fullName>
    </submittedName>
</protein>
<dbReference type="PANTHER" id="PTHR23150">
    <property type="entry name" value="SULFATASE MODIFYING FACTOR 1, 2"/>
    <property type="match status" value="1"/>
</dbReference>
<dbReference type="InterPro" id="IPR016187">
    <property type="entry name" value="CTDL_fold"/>
</dbReference>
<keyword evidence="3" id="KW-1185">Reference proteome</keyword>
<evidence type="ECO:0000313" key="3">
    <source>
        <dbReference type="Proteomes" id="UP000179734"/>
    </source>
</evidence>